<evidence type="ECO:0000256" key="3">
    <source>
        <dbReference type="ARBA" id="ARBA00011245"/>
    </source>
</evidence>
<dbReference type="OrthoDB" id="9808813at2"/>
<dbReference type="NCBIfam" id="NF002751">
    <property type="entry name" value="PRK02794.1"/>
    <property type="match status" value="1"/>
</dbReference>
<dbReference type="InterPro" id="IPR043128">
    <property type="entry name" value="Rev_trsase/Diguanyl_cyclase"/>
</dbReference>
<dbReference type="Gene3D" id="3.30.70.270">
    <property type="match status" value="1"/>
</dbReference>
<dbReference type="Gene3D" id="1.10.150.20">
    <property type="entry name" value="5' to 3' exonuclease, C-terminal subdomain"/>
    <property type="match status" value="1"/>
</dbReference>
<evidence type="ECO:0000256" key="2">
    <source>
        <dbReference type="ARBA" id="ARBA00010945"/>
    </source>
</evidence>
<dbReference type="PANTHER" id="PTHR11076">
    <property type="entry name" value="DNA REPAIR POLYMERASE UMUC / TRANSFERASE FAMILY MEMBER"/>
    <property type="match status" value="1"/>
</dbReference>
<dbReference type="GO" id="GO:0003887">
    <property type="term" value="F:DNA-directed DNA polymerase activity"/>
    <property type="evidence" value="ECO:0007669"/>
    <property type="project" value="UniProtKB-UniRule"/>
</dbReference>
<dbReference type="InterPro" id="IPR001126">
    <property type="entry name" value="UmuC"/>
</dbReference>
<accession>Q3SSQ1</accession>
<keyword evidence="12 17" id="KW-0239">DNA-directed DNA polymerase</keyword>
<keyword evidence="14 17" id="KW-0234">DNA repair</keyword>
<keyword evidence="7 17" id="KW-0548">Nucleotidyltransferase</keyword>
<evidence type="ECO:0000256" key="16">
    <source>
        <dbReference type="ARBA" id="ARBA00049244"/>
    </source>
</evidence>
<keyword evidence="20" id="KW-1185">Reference proteome</keyword>
<evidence type="ECO:0000256" key="8">
    <source>
        <dbReference type="ARBA" id="ARBA00022705"/>
    </source>
</evidence>
<comment type="subunit">
    <text evidence="3 17">Monomer.</text>
</comment>
<dbReference type="GO" id="GO:0003684">
    <property type="term" value="F:damaged DNA binding"/>
    <property type="evidence" value="ECO:0007669"/>
    <property type="project" value="InterPro"/>
</dbReference>
<comment type="cofactor">
    <cofactor evidence="17">
        <name>Mg(2+)</name>
        <dbReference type="ChEBI" id="CHEBI:18420"/>
    </cofactor>
    <text evidence="17">Binds 2 magnesium ions per subunit.</text>
</comment>
<comment type="catalytic activity">
    <reaction evidence="16 17">
        <text>DNA(n) + a 2'-deoxyribonucleoside 5'-triphosphate = DNA(n+1) + diphosphate</text>
        <dbReference type="Rhea" id="RHEA:22508"/>
        <dbReference type="Rhea" id="RHEA-COMP:17339"/>
        <dbReference type="Rhea" id="RHEA-COMP:17340"/>
        <dbReference type="ChEBI" id="CHEBI:33019"/>
        <dbReference type="ChEBI" id="CHEBI:61560"/>
        <dbReference type="ChEBI" id="CHEBI:173112"/>
        <dbReference type="EC" id="2.7.7.7"/>
    </reaction>
</comment>
<dbReference type="Gene3D" id="3.40.1170.60">
    <property type="match status" value="1"/>
</dbReference>
<comment type="similarity">
    <text evidence="2 17">Belongs to the DNA polymerase type-Y family.</text>
</comment>
<dbReference type="InterPro" id="IPR017961">
    <property type="entry name" value="DNA_pol_Y-fam_little_finger"/>
</dbReference>
<keyword evidence="4 17" id="KW-0515">Mutator protein</keyword>
<feature type="active site" evidence="17">
    <location>
        <position position="144"/>
    </location>
</feature>
<dbReference type="Gene3D" id="3.30.1490.100">
    <property type="entry name" value="DNA polymerase, Y-family, little finger domain"/>
    <property type="match status" value="1"/>
</dbReference>
<evidence type="ECO:0000259" key="18">
    <source>
        <dbReference type="PROSITE" id="PS50173"/>
    </source>
</evidence>
<dbReference type="GO" id="GO:0006261">
    <property type="term" value="P:DNA-templated DNA replication"/>
    <property type="evidence" value="ECO:0007669"/>
    <property type="project" value="UniProtKB-UniRule"/>
</dbReference>
<comment type="subcellular location">
    <subcellularLocation>
        <location evidence="1 17">Cytoplasm</location>
    </subcellularLocation>
</comment>
<keyword evidence="13 17" id="KW-0238">DNA-binding</keyword>
<feature type="binding site" evidence="17">
    <location>
        <position position="143"/>
    </location>
    <ligand>
        <name>Mg(2+)</name>
        <dbReference type="ChEBI" id="CHEBI:18420"/>
    </ligand>
</feature>
<evidence type="ECO:0000256" key="15">
    <source>
        <dbReference type="ARBA" id="ARBA00025589"/>
    </source>
</evidence>
<keyword evidence="9 17" id="KW-0479">Metal-binding</keyword>
<evidence type="ECO:0000256" key="4">
    <source>
        <dbReference type="ARBA" id="ARBA00022457"/>
    </source>
</evidence>
<dbReference type="PROSITE" id="PS50173">
    <property type="entry name" value="UMUC"/>
    <property type="match status" value="1"/>
</dbReference>
<dbReference type="InterPro" id="IPR043502">
    <property type="entry name" value="DNA/RNA_pol_sf"/>
</dbReference>
<dbReference type="InterPro" id="IPR036775">
    <property type="entry name" value="DNA_pol_Y-fam_lit_finger_sf"/>
</dbReference>
<dbReference type="GO" id="GO:0009432">
    <property type="term" value="P:SOS response"/>
    <property type="evidence" value="ECO:0007669"/>
    <property type="project" value="TreeGrafter"/>
</dbReference>
<keyword evidence="6 17" id="KW-0808">Transferase</keyword>
<dbReference type="Proteomes" id="UP000002531">
    <property type="component" value="Chromosome"/>
</dbReference>
<gene>
    <name evidence="17" type="primary">dinB</name>
    <name evidence="19" type="ordered locus">Nwi_1429</name>
</gene>
<dbReference type="FunFam" id="3.40.1170.60:FF:000001">
    <property type="entry name" value="DNA polymerase IV"/>
    <property type="match status" value="1"/>
</dbReference>
<keyword evidence="8 17" id="KW-0235">DNA replication</keyword>
<dbReference type="GO" id="GO:0042276">
    <property type="term" value="P:error-prone translesion synthesis"/>
    <property type="evidence" value="ECO:0007669"/>
    <property type="project" value="TreeGrafter"/>
</dbReference>
<dbReference type="NCBIfam" id="NF002677">
    <property type="entry name" value="PRK02406.1"/>
    <property type="match status" value="1"/>
</dbReference>
<evidence type="ECO:0000256" key="14">
    <source>
        <dbReference type="ARBA" id="ARBA00023204"/>
    </source>
</evidence>
<keyword evidence="10 17" id="KW-0227">DNA damage</keyword>
<evidence type="ECO:0000256" key="1">
    <source>
        <dbReference type="ARBA" id="ARBA00004496"/>
    </source>
</evidence>
<evidence type="ECO:0000256" key="6">
    <source>
        <dbReference type="ARBA" id="ARBA00022679"/>
    </source>
</evidence>
<organism evidence="19 20">
    <name type="scientific">Nitrobacter winogradskyi (strain ATCC 25391 / DSM 10237 / CIP 104748 / NCIMB 11846 / Nb-255)</name>
    <dbReference type="NCBI Taxonomy" id="323098"/>
    <lineage>
        <taxon>Bacteria</taxon>
        <taxon>Pseudomonadati</taxon>
        <taxon>Pseudomonadota</taxon>
        <taxon>Alphaproteobacteria</taxon>
        <taxon>Hyphomicrobiales</taxon>
        <taxon>Nitrobacteraceae</taxon>
        <taxon>Nitrobacter</taxon>
    </lineage>
</organism>
<evidence type="ECO:0000313" key="19">
    <source>
        <dbReference type="EMBL" id="ABA04690.1"/>
    </source>
</evidence>
<dbReference type="Pfam" id="PF00817">
    <property type="entry name" value="IMS"/>
    <property type="match status" value="1"/>
</dbReference>
<dbReference type="KEGG" id="nwi:Nwi_1429"/>
<dbReference type="RefSeq" id="WP_011314699.1">
    <property type="nucleotide sequence ID" value="NC_007406.1"/>
</dbReference>
<name>Q3SSQ1_NITWN</name>
<feature type="binding site" evidence="17">
    <location>
        <position position="50"/>
    </location>
    <ligand>
        <name>Mg(2+)</name>
        <dbReference type="ChEBI" id="CHEBI:18420"/>
    </ligand>
</feature>
<dbReference type="HOGENOM" id="CLU_012348_1_0_5"/>
<evidence type="ECO:0000256" key="7">
    <source>
        <dbReference type="ARBA" id="ARBA00022695"/>
    </source>
</evidence>
<evidence type="ECO:0000256" key="9">
    <source>
        <dbReference type="ARBA" id="ARBA00022723"/>
    </source>
</evidence>
<sequence length="429" mass="46651">MTAGSSDGPLCFCRDCLADLSFTAPRCSACGSPRLVRHRALPALAIAHIDCDAFYATVEKRDNPALADKPVIVGGGRRGVVLAACYTARTYGVHSAMPMFKALALCPFAAVVPPDMAKYVRIGRDVRTAMQALTPLVEPLSIDEAFLDLSGTRRVHGMIPAKVLARFATGIERQLGITVSVGLSCNKFLAKIASDLDKPRGFAALDQDEARIMLADKPVGFIFGVGPATQQRLSERGFRAIGDLQHAGEIEMMKQFPADGRRLWRLAQGIDDRRVIADRGARTISSETTFESDIRDFATLERLLWRLSEKVSSRLKASELAGSTITLKLKTTDFRQRTRSRSISGSTQLASKIFATCREMLTKEVDGTAFRLMGTGVSALRAASQAGEADMLDLRSAHAERAMDDLRKKFGSAAVIRGLVYDGPEKPPR</sequence>
<dbReference type="AlphaFoldDB" id="Q3SSQ1"/>
<proteinExistence type="inferred from homology"/>
<keyword evidence="11 17" id="KW-0460">Magnesium</keyword>
<dbReference type="InterPro" id="IPR022880">
    <property type="entry name" value="DNApol_IV"/>
</dbReference>
<evidence type="ECO:0000313" key="20">
    <source>
        <dbReference type="Proteomes" id="UP000002531"/>
    </source>
</evidence>
<dbReference type="Pfam" id="PF11799">
    <property type="entry name" value="IMS_C"/>
    <property type="match status" value="1"/>
</dbReference>
<dbReference type="eggNOG" id="COG0389">
    <property type="taxonomic scope" value="Bacteria"/>
</dbReference>
<dbReference type="SUPFAM" id="SSF56672">
    <property type="entry name" value="DNA/RNA polymerases"/>
    <property type="match status" value="1"/>
</dbReference>
<evidence type="ECO:0000256" key="12">
    <source>
        <dbReference type="ARBA" id="ARBA00022932"/>
    </source>
</evidence>
<dbReference type="PANTHER" id="PTHR11076:SF33">
    <property type="entry name" value="DNA POLYMERASE KAPPA"/>
    <property type="match status" value="1"/>
</dbReference>
<comment type="function">
    <text evidence="15 17">Poorly processive, error-prone DNA polymerase involved in untargeted mutagenesis. Copies undamaged DNA at stalled replication forks, which arise in vivo from mismatched or misaligned primer ends. These misaligned primers can be extended by PolIV. Exhibits no 3'-5' exonuclease (proofreading) activity. May be involved in translesional synthesis, in conjunction with the beta clamp from PolIII.</text>
</comment>
<evidence type="ECO:0000256" key="13">
    <source>
        <dbReference type="ARBA" id="ARBA00023125"/>
    </source>
</evidence>
<dbReference type="FunFam" id="3.30.1490.100:FF:000004">
    <property type="entry name" value="DNA polymerase IV"/>
    <property type="match status" value="1"/>
</dbReference>
<reference evidence="19 20" key="1">
    <citation type="journal article" date="2006" name="Appl. Environ. Microbiol.">
        <title>Genome sequence of the chemolithoautotrophic nitrite-oxidizing bacterium Nitrobacter winogradskyi Nb-255.</title>
        <authorList>
            <person name="Starkenburg S.R."/>
            <person name="Chain P.S."/>
            <person name="Sayavedra-Soto L.A."/>
            <person name="Hauser L."/>
            <person name="Land M.L."/>
            <person name="Larimer F.W."/>
            <person name="Malfatti S.A."/>
            <person name="Klotz M.G."/>
            <person name="Bottomley P.J."/>
            <person name="Arp D.J."/>
            <person name="Hickey W.J."/>
        </authorList>
    </citation>
    <scope>NUCLEOTIDE SEQUENCE [LARGE SCALE GENOMIC DNA]</scope>
    <source>
        <strain evidence="20">ATCC 25391 / DSM 10237 / CIP 104748 / NCIMB 11846 / Nb-255</strain>
    </source>
</reference>
<feature type="domain" description="UmuC" evidence="18">
    <location>
        <begin position="46"/>
        <end position="226"/>
    </location>
</feature>
<evidence type="ECO:0000256" key="10">
    <source>
        <dbReference type="ARBA" id="ARBA00022763"/>
    </source>
</evidence>
<feature type="site" description="Substrate discrimination" evidence="17">
    <location>
        <position position="55"/>
    </location>
</feature>
<dbReference type="InterPro" id="IPR050116">
    <property type="entry name" value="DNA_polymerase-Y"/>
</dbReference>
<dbReference type="GO" id="GO:0005829">
    <property type="term" value="C:cytosol"/>
    <property type="evidence" value="ECO:0007669"/>
    <property type="project" value="TreeGrafter"/>
</dbReference>
<dbReference type="GO" id="GO:0006281">
    <property type="term" value="P:DNA repair"/>
    <property type="evidence" value="ECO:0007669"/>
    <property type="project" value="UniProtKB-UniRule"/>
</dbReference>
<dbReference type="HAMAP" id="MF_01113">
    <property type="entry name" value="DNApol_IV"/>
    <property type="match status" value="1"/>
</dbReference>
<dbReference type="EC" id="2.7.7.7" evidence="17"/>
<dbReference type="STRING" id="323098.Nwi_1429"/>
<dbReference type="SUPFAM" id="SSF100879">
    <property type="entry name" value="Lesion bypass DNA polymerase (Y-family), little finger domain"/>
    <property type="match status" value="1"/>
</dbReference>
<evidence type="ECO:0000256" key="11">
    <source>
        <dbReference type="ARBA" id="ARBA00022842"/>
    </source>
</evidence>
<dbReference type="GO" id="GO:0000287">
    <property type="term" value="F:magnesium ion binding"/>
    <property type="evidence" value="ECO:0007669"/>
    <property type="project" value="UniProtKB-UniRule"/>
</dbReference>
<dbReference type="EMBL" id="CP000115">
    <property type="protein sequence ID" value="ABA04690.1"/>
    <property type="molecule type" value="Genomic_DNA"/>
</dbReference>
<evidence type="ECO:0000256" key="17">
    <source>
        <dbReference type="HAMAP-Rule" id="MF_01113"/>
    </source>
</evidence>
<dbReference type="CDD" id="cd03586">
    <property type="entry name" value="PolY_Pol_IV_kappa"/>
    <property type="match status" value="1"/>
</dbReference>
<evidence type="ECO:0000256" key="5">
    <source>
        <dbReference type="ARBA" id="ARBA00022490"/>
    </source>
</evidence>
<protein>
    <recommendedName>
        <fullName evidence="17">DNA polymerase IV</fullName>
        <shortName evidence="17">Pol IV</shortName>
        <ecNumber evidence="17">2.7.7.7</ecNumber>
    </recommendedName>
</protein>
<keyword evidence="5 17" id="KW-0963">Cytoplasm</keyword>